<dbReference type="Gene3D" id="3.40.50.300">
    <property type="entry name" value="P-loop containing nucleotide triphosphate hydrolases"/>
    <property type="match status" value="1"/>
</dbReference>
<dbReference type="SMART" id="SM00382">
    <property type="entry name" value="AAA"/>
    <property type="match status" value="1"/>
</dbReference>
<keyword evidence="4" id="KW-0235">DNA replication</keyword>
<evidence type="ECO:0000259" key="7">
    <source>
        <dbReference type="SMART" id="SM00382"/>
    </source>
</evidence>
<dbReference type="Gene3D" id="1.10.8.60">
    <property type="match status" value="1"/>
</dbReference>
<dbReference type="Gene3D" id="1.20.272.10">
    <property type="match status" value="1"/>
</dbReference>
<dbReference type="Pfam" id="PF12002">
    <property type="entry name" value="MgsA_C"/>
    <property type="match status" value="1"/>
</dbReference>
<feature type="domain" description="AAA+ ATPase" evidence="7">
    <location>
        <begin position="52"/>
        <end position="169"/>
    </location>
</feature>
<dbReference type="SUPFAM" id="SSF48019">
    <property type="entry name" value="post-AAA+ oligomerization domain-like"/>
    <property type="match status" value="1"/>
</dbReference>
<organism evidence="8 9">
    <name type="scientific">Desulfofundulus australicus DSM 11792</name>
    <dbReference type="NCBI Taxonomy" id="1121425"/>
    <lineage>
        <taxon>Bacteria</taxon>
        <taxon>Bacillati</taxon>
        <taxon>Bacillota</taxon>
        <taxon>Clostridia</taxon>
        <taxon>Eubacteriales</taxon>
        <taxon>Peptococcaceae</taxon>
        <taxon>Desulfofundulus</taxon>
    </lineage>
</organism>
<evidence type="ECO:0000256" key="1">
    <source>
        <dbReference type="ARBA" id="ARBA00002393"/>
    </source>
</evidence>
<dbReference type="GO" id="GO:0008047">
    <property type="term" value="F:enzyme activator activity"/>
    <property type="evidence" value="ECO:0007669"/>
    <property type="project" value="TreeGrafter"/>
</dbReference>
<dbReference type="InterPro" id="IPR027417">
    <property type="entry name" value="P-loop_NTPase"/>
</dbReference>
<sequence>MDNLFTRSLEHTLEREAPLAERMRPTTLDEFEEQAAVVGRGTPLRRAIEADQLRSIILWGPPGTGKTTLARIIARMTRAHFASLNAVMAGVNDIRRVVQEARDRRAYYGQKTILFIDEIHRFNKAQQDALLPSVENGLITLIGSTTENPMFTVNRPLLSRSQLYRLEPLSDEAIYRILRRALADKERGLGEYRVEIEPEAMRHFVRAAGGDARAALNFLEMAVLTTPPGEEGVRRINLAVAEQASGRQVLKYDREDEHYDVVSAFIKSMRGSDPQATVYWLARLIYAGEDPAFICRRMMIHAAEDVGLADPRALLVATAAAQAVERVGLPEARIIMAEAALYIARAPKSNSVIRAIDRAMAVVEKERPHPVPVHLRDASYPGAAALGHGKGYKYPHDYPGHYVPQQYLPPELAGRIFYEPSGEGEEKE</sequence>
<dbReference type="InterPro" id="IPR003593">
    <property type="entry name" value="AAA+_ATPase"/>
</dbReference>
<evidence type="ECO:0000313" key="9">
    <source>
        <dbReference type="Proteomes" id="UP000184196"/>
    </source>
</evidence>
<dbReference type="Pfam" id="PF16193">
    <property type="entry name" value="AAA_assoc_2"/>
    <property type="match status" value="1"/>
</dbReference>
<dbReference type="CDD" id="cd00009">
    <property type="entry name" value="AAA"/>
    <property type="match status" value="1"/>
</dbReference>
<dbReference type="InterPro" id="IPR051314">
    <property type="entry name" value="AAA_ATPase_RarA/MGS1/WRNIP1"/>
</dbReference>
<protein>
    <recommendedName>
        <fullName evidence="3">Replication-associated recombination protein A</fullName>
    </recommendedName>
</protein>
<dbReference type="CDD" id="cd18139">
    <property type="entry name" value="HLD_clamp_RarA"/>
    <property type="match status" value="1"/>
</dbReference>
<name>A0A1M4Y7X1_9FIRM</name>
<keyword evidence="5" id="KW-0547">Nucleotide-binding</keyword>
<dbReference type="FunFam" id="1.10.8.60:FF:000029">
    <property type="entry name" value="Replication-associated recombination protein A"/>
    <property type="match status" value="1"/>
</dbReference>
<dbReference type="InterPro" id="IPR021886">
    <property type="entry name" value="MgsA_C"/>
</dbReference>
<evidence type="ECO:0000256" key="5">
    <source>
        <dbReference type="ARBA" id="ARBA00022741"/>
    </source>
</evidence>
<gene>
    <name evidence="8" type="ORF">SAMN02745218_01279</name>
</gene>
<dbReference type="InterPro" id="IPR003959">
    <property type="entry name" value="ATPase_AAA_core"/>
</dbReference>
<dbReference type="InterPro" id="IPR008921">
    <property type="entry name" value="DNA_pol3_clamp-load_cplx_C"/>
</dbReference>
<keyword evidence="6" id="KW-0067">ATP-binding</keyword>
<dbReference type="GO" id="GO:0003677">
    <property type="term" value="F:DNA binding"/>
    <property type="evidence" value="ECO:0007669"/>
    <property type="project" value="InterPro"/>
</dbReference>
<dbReference type="SUPFAM" id="SSF52540">
    <property type="entry name" value="P-loop containing nucleoside triphosphate hydrolases"/>
    <property type="match status" value="1"/>
</dbReference>
<comment type="function">
    <text evidence="1">DNA-dependent ATPase that plays important roles in cellular responses to stalled DNA replication processes.</text>
</comment>
<evidence type="ECO:0000256" key="4">
    <source>
        <dbReference type="ARBA" id="ARBA00022705"/>
    </source>
</evidence>
<dbReference type="Proteomes" id="UP000184196">
    <property type="component" value="Unassembled WGS sequence"/>
</dbReference>
<keyword evidence="9" id="KW-1185">Reference proteome</keyword>
<dbReference type="GO" id="GO:0016887">
    <property type="term" value="F:ATP hydrolysis activity"/>
    <property type="evidence" value="ECO:0007669"/>
    <property type="project" value="InterPro"/>
</dbReference>
<dbReference type="GO" id="GO:0005524">
    <property type="term" value="F:ATP binding"/>
    <property type="evidence" value="ECO:0007669"/>
    <property type="project" value="UniProtKB-KW"/>
</dbReference>
<dbReference type="RefSeq" id="WP_073164295.1">
    <property type="nucleotide sequence ID" value="NZ_FQUW01000013.1"/>
</dbReference>
<dbReference type="Gene3D" id="1.10.3710.10">
    <property type="entry name" value="DNA polymerase III clamp loader subunits, C-terminal domain"/>
    <property type="match status" value="1"/>
</dbReference>
<proteinExistence type="inferred from homology"/>
<dbReference type="FunFam" id="1.20.272.10:FF:000001">
    <property type="entry name" value="Putative AAA family ATPase"/>
    <property type="match status" value="1"/>
</dbReference>
<dbReference type="GO" id="GO:0000731">
    <property type="term" value="P:DNA synthesis involved in DNA repair"/>
    <property type="evidence" value="ECO:0007669"/>
    <property type="project" value="TreeGrafter"/>
</dbReference>
<comment type="similarity">
    <text evidence="2">Belongs to the AAA ATPase family. RarA/MGS1/WRNIP1 subfamily.</text>
</comment>
<dbReference type="Pfam" id="PF00004">
    <property type="entry name" value="AAA"/>
    <property type="match status" value="1"/>
</dbReference>
<evidence type="ECO:0000256" key="2">
    <source>
        <dbReference type="ARBA" id="ARBA00008959"/>
    </source>
</evidence>
<reference evidence="9" key="1">
    <citation type="submission" date="2016-11" db="EMBL/GenBank/DDBJ databases">
        <authorList>
            <person name="Varghese N."/>
            <person name="Submissions S."/>
        </authorList>
    </citation>
    <scope>NUCLEOTIDE SEQUENCE [LARGE SCALE GENOMIC DNA]</scope>
    <source>
        <strain evidence="9">DSM 11792</strain>
    </source>
</reference>
<dbReference type="OrthoDB" id="9778364at2"/>
<dbReference type="PANTHER" id="PTHR13779:SF7">
    <property type="entry name" value="ATPASE WRNIP1"/>
    <property type="match status" value="1"/>
</dbReference>
<evidence type="ECO:0000256" key="3">
    <source>
        <dbReference type="ARBA" id="ARBA00020776"/>
    </source>
</evidence>
<evidence type="ECO:0000256" key="6">
    <source>
        <dbReference type="ARBA" id="ARBA00022840"/>
    </source>
</evidence>
<dbReference type="GO" id="GO:0017116">
    <property type="term" value="F:single-stranded DNA helicase activity"/>
    <property type="evidence" value="ECO:0007669"/>
    <property type="project" value="TreeGrafter"/>
</dbReference>
<evidence type="ECO:0000313" key="8">
    <source>
        <dbReference type="EMBL" id="SHF01907.1"/>
    </source>
</evidence>
<dbReference type="PANTHER" id="PTHR13779">
    <property type="entry name" value="WERNER HELICASE-INTERACTING PROTEIN 1 FAMILY MEMBER"/>
    <property type="match status" value="1"/>
</dbReference>
<dbReference type="InterPro" id="IPR032423">
    <property type="entry name" value="AAA_assoc_2"/>
</dbReference>
<dbReference type="FunFam" id="3.40.50.300:FF:000137">
    <property type="entry name" value="Replication-associated recombination protein A"/>
    <property type="match status" value="1"/>
</dbReference>
<accession>A0A1M4Y7X1</accession>
<dbReference type="GO" id="GO:0006261">
    <property type="term" value="P:DNA-templated DNA replication"/>
    <property type="evidence" value="ECO:0007669"/>
    <property type="project" value="TreeGrafter"/>
</dbReference>
<dbReference type="EMBL" id="FQUW01000013">
    <property type="protein sequence ID" value="SHF01907.1"/>
    <property type="molecule type" value="Genomic_DNA"/>
</dbReference>
<dbReference type="AlphaFoldDB" id="A0A1M4Y7X1"/>